<protein>
    <submittedName>
        <fullName evidence="1">Uncharacterized protein</fullName>
    </submittedName>
</protein>
<proteinExistence type="predicted"/>
<organism evidence="1 2">
    <name type="scientific">Bacillus cereus</name>
    <dbReference type="NCBI Taxonomy" id="1396"/>
    <lineage>
        <taxon>Bacteria</taxon>
        <taxon>Bacillati</taxon>
        <taxon>Bacillota</taxon>
        <taxon>Bacilli</taxon>
        <taxon>Bacillales</taxon>
        <taxon>Bacillaceae</taxon>
        <taxon>Bacillus</taxon>
        <taxon>Bacillus cereus group</taxon>
    </lineage>
</organism>
<sequence>MPQVIVEGQYLGTSIKKSNFKGEEKQHVQLDIYQPNSSDNDKTVVIKCEDFGVLEKFKETKMGAPVKANVSINAYQNKAYFKLIDIA</sequence>
<comment type="caution">
    <text evidence="1">The sequence shown here is derived from an EMBL/GenBank/DDBJ whole genome shotgun (WGS) entry which is preliminary data.</text>
</comment>
<dbReference type="AlphaFoldDB" id="A0A9X9ACS5"/>
<dbReference type="Proteomes" id="UP000308444">
    <property type="component" value="Unassembled WGS sequence"/>
</dbReference>
<evidence type="ECO:0000313" key="2">
    <source>
        <dbReference type="Proteomes" id="UP000308444"/>
    </source>
</evidence>
<name>A0A9X9ACS5_BACCE</name>
<evidence type="ECO:0000313" key="1">
    <source>
        <dbReference type="EMBL" id="TKJ05853.1"/>
    </source>
</evidence>
<reference evidence="1 2" key="1">
    <citation type="journal article" date="2019" name="Environ. Microbiol.">
        <title>An active ?-lactamase is a part of an orchestrated cell wall stress resistance network of Bacillus subtilis and related rhizosphere species.</title>
        <authorList>
            <person name="Bucher T."/>
            <person name="Keren-Paz A."/>
            <person name="Hausser J."/>
            <person name="Olender T."/>
            <person name="Cytryn E."/>
            <person name="Kolodkin-Gal I."/>
        </authorList>
    </citation>
    <scope>NUCLEOTIDE SEQUENCE [LARGE SCALE GENOMIC DNA]</scope>
    <source>
        <strain evidence="1 2">I32</strain>
    </source>
</reference>
<accession>A0A9X9ACS5</accession>
<dbReference type="EMBL" id="SZOH01000426">
    <property type="protein sequence ID" value="TKJ05853.1"/>
    <property type="molecule type" value="Genomic_DNA"/>
</dbReference>
<dbReference type="RefSeq" id="WP_012477674.1">
    <property type="nucleotide sequence ID" value="NZ_NTQL01000031.1"/>
</dbReference>
<gene>
    <name evidence="1" type="ORF">FC695_07740</name>
</gene>